<dbReference type="GO" id="GO:0006139">
    <property type="term" value="P:nucleobase-containing compound metabolic process"/>
    <property type="evidence" value="ECO:0007669"/>
    <property type="project" value="InterPro"/>
</dbReference>
<sequence length="137" mass="15357">MVDCVIAVDPGREKCGVAVMSRTDGALWQGVIATKQLVEEVRQLALRYGLTTLVLGDRTSSGRAKEVLSELLIEDKKLEIVSVDEHHTTELARQYYWREHPPRGLKRLIPLTMQVPPVPVDDYVAVILAKRYFASGN</sequence>
<organism evidence="2 3">
    <name type="scientific">Propionispora vibrioides</name>
    <dbReference type="NCBI Taxonomy" id="112903"/>
    <lineage>
        <taxon>Bacteria</taxon>
        <taxon>Bacillati</taxon>
        <taxon>Bacillota</taxon>
        <taxon>Negativicutes</taxon>
        <taxon>Selenomonadales</taxon>
        <taxon>Sporomusaceae</taxon>
        <taxon>Propionispora</taxon>
    </lineage>
</organism>
<evidence type="ECO:0000313" key="2">
    <source>
        <dbReference type="EMBL" id="SEO73131.1"/>
    </source>
</evidence>
<gene>
    <name evidence="2" type="ORF">SAMN04490178_104181</name>
</gene>
<name>A0A1H8S359_9FIRM</name>
<reference evidence="2 3" key="1">
    <citation type="submission" date="2016-10" db="EMBL/GenBank/DDBJ databases">
        <authorList>
            <person name="de Groot N.N."/>
        </authorList>
    </citation>
    <scope>NUCLEOTIDE SEQUENCE [LARGE SCALE GENOMIC DNA]</scope>
    <source>
        <strain evidence="2 3">DSM 13305</strain>
    </source>
</reference>
<dbReference type="Gene3D" id="3.30.420.140">
    <property type="entry name" value="YqgF/RNase H-like domain"/>
    <property type="match status" value="1"/>
</dbReference>
<dbReference type="InterPro" id="IPR012337">
    <property type="entry name" value="RNaseH-like_sf"/>
</dbReference>
<evidence type="ECO:0000313" key="3">
    <source>
        <dbReference type="Proteomes" id="UP000198847"/>
    </source>
</evidence>
<dbReference type="AlphaFoldDB" id="A0A1H8S359"/>
<accession>A0A1H8S359</accession>
<dbReference type="InterPro" id="IPR006641">
    <property type="entry name" value="YqgF/RNaseH-like_dom"/>
</dbReference>
<proteinExistence type="predicted"/>
<dbReference type="OrthoDB" id="5161at2"/>
<dbReference type="STRING" id="112903.SAMN04490178_104181"/>
<dbReference type="InterPro" id="IPR037027">
    <property type="entry name" value="YqgF/RNaseH-like_dom_sf"/>
</dbReference>
<evidence type="ECO:0000259" key="1">
    <source>
        <dbReference type="SMART" id="SM00732"/>
    </source>
</evidence>
<dbReference type="RefSeq" id="WP_091744573.1">
    <property type="nucleotide sequence ID" value="NZ_FODY01000004.1"/>
</dbReference>
<protein>
    <submittedName>
        <fullName evidence="2">RNase H-fold protein, predicted Holliday junction resolvase</fullName>
    </submittedName>
</protein>
<dbReference type="EMBL" id="FODY01000004">
    <property type="protein sequence ID" value="SEO73131.1"/>
    <property type="molecule type" value="Genomic_DNA"/>
</dbReference>
<dbReference type="SMART" id="SM00732">
    <property type="entry name" value="YqgFc"/>
    <property type="match status" value="1"/>
</dbReference>
<dbReference type="SUPFAM" id="SSF53098">
    <property type="entry name" value="Ribonuclease H-like"/>
    <property type="match status" value="1"/>
</dbReference>
<feature type="domain" description="YqgF/RNase H-like" evidence="1">
    <location>
        <begin position="3"/>
        <end position="92"/>
    </location>
</feature>
<keyword evidence="3" id="KW-1185">Reference proteome</keyword>
<dbReference type="Proteomes" id="UP000198847">
    <property type="component" value="Unassembled WGS sequence"/>
</dbReference>